<evidence type="ECO:0000256" key="1">
    <source>
        <dbReference type="SAM" id="MobiDB-lite"/>
    </source>
</evidence>
<evidence type="ECO:0000313" key="3">
    <source>
        <dbReference type="Proteomes" id="UP001500503"/>
    </source>
</evidence>
<comment type="caution">
    <text evidence="2">The sequence shown here is derived from an EMBL/GenBank/DDBJ whole genome shotgun (WGS) entry which is preliminary data.</text>
</comment>
<dbReference type="Proteomes" id="UP001500503">
    <property type="component" value="Unassembled WGS sequence"/>
</dbReference>
<organism evidence="2 3">
    <name type="scientific">Actinoallomurus oryzae</name>
    <dbReference type="NCBI Taxonomy" id="502180"/>
    <lineage>
        <taxon>Bacteria</taxon>
        <taxon>Bacillati</taxon>
        <taxon>Actinomycetota</taxon>
        <taxon>Actinomycetes</taxon>
        <taxon>Streptosporangiales</taxon>
        <taxon>Thermomonosporaceae</taxon>
        <taxon>Actinoallomurus</taxon>
    </lineage>
</organism>
<dbReference type="InterPro" id="IPR026337">
    <property type="entry name" value="AKG_HExxH"/>
</dbReference>
<reference evidence="3" key="1">
    <citation type="journal article" date="2019" name="Int. J. Syst. Evol. Microbiol.">
        <title>The Global Catalogue of Microorganisms (GCM) 10K type strain sequencing project: providing services to taxonomists for standard genome sequencing and annotation.</title>
        <authorList>
            <consortium name="The Broad Institute Genomics Platform"/>
            <consortium name="The Broad Institute Genome Sequencing Center for Infectious Disease"/>
            <person name="Wu L."/>
            <person name="Ma J."/>
        </authorList>
    </citation>
    <scope>NUCLEOTIDE SEQUENCE [LARGE SCALE GENOMIC DNA]</scope>
    <source>
        <strain evidence="3">JCM 17933</strain>
    </source>
</reference>
<evidence type="ECO:0000313" key="2">
    <source>
        <dbReference type="EMBL" id="GAA4520049.1"/>
    </source>
</evidence>
<dbReference type="NCBIfam" id="TIGR04267">
    <property type="entry name" value="mod_HExxH"/>
    <property type="match status" value="1"/>
</dbReference>
<feature type="region of interest" description="Disordered" evidence="1">
    <location>
        <begin position="427"/>
        <end position="449"/>
    </location>
</feature>
<keyword evidence="3" id="KW-1185">Reference proteome</keyword>
<name>A0ABP8R7B7_9ACTN</name>
<gene>
    <name evidence="2" type="ORF">GCM10023191_096390</name>
</gene>
<accession>A0ABP8R7B7</accession>
<dbReference type="RefSeq" id="WP_345475365.1">
    <property type="nucleotide sequence ID" value="NZ_BAABHF010000065.1"/>
</dbReference>
<proteinExistence type="predicted"/>
<sequence length="449" mass="48119">MRSHQLSRETFSAIAAGGGGPTAISLLSDISYSKLLLLVTGVLRRATGRPGALDAERAFEQLASLHDKAPDEVEATLRHPSVRAWARHAARTLTRPSSARDADADLGRLGALAAAAAIRAGVPATVEVAAPAGVLVLPSLGRALLRRDRAVIDVSGDGAEIRCLPGGAPARVADDAAVDRLTLPADPRHDVPGWRALPRLSAGGASRRIELIIDDTDPYRMPAMPDLAGPLTDRQVREWQEVFPAGWEHLARHHPDTADEVRAALLVLTPLRSPEHGQVSATGRDTFGSVAMSVPTDPRSCAETLAHEVGHAKLTGLLDIVRLVLPDDGTRYYAPWRDDPRPAGGLLQGVYAYLGVTGFWRRERALDTTGTADREFARWRAAARAGAETLLNSGRLTAAGEEFVSGVRATLLGWERDEVPARAMARAADENQRHHDAWKRRNTTTAASG</sequence>
<protein>
    <submittedName>
        <fullName evidence="2">HEXXH motif domain-containing protein</fullName>
    </submittedName>
</protein>
<dbReference type="EMBL" id="BAABHF010000065">
    <property type="protein sequence ID" value="GAA4520049.1"/>
    <property type="molecule type" value="Genomic_DNA"/>
</dbReference>